<keyword evidence="4" id="KW-1185">Reference proteome</keyword>
<reference evidence="3 4" key="2">
    <citation type="submission" date="2020-02" db="EMBL/GenBank/DDBJ databases">
        <title>Candidatus Galacturonibacter soehngenii shows hetero-acetogenic catabolism of galacturonic acid but lacks a canonical carbon monoxide dehydrogenase/acetyl-CoA synthase complex.</title>
        <authorList>
            <person name="Diender M."/>
            <person name="Stouten G.R."/>
            <person name="Petersen J.F."/>
            <person name="Nielsen P.H."/>
            <person name="Dueholm M.S."/>
            <person name="Pronk J.T."/>
            <person name="Van Loosdrecht M.C.M."/>
        </authorList>
    </citation>
    <scope>NUCLEOTIDE SEQUENCE [LARGE SCALE GENOMIC DNA]</scope>
    <source>
        <strain evidence="3">GalUA</strain>
    </source>
</reference>
<gene>
    <name evidence="3" type="ORF">F7O84_03825</name>
</gene>
<dbReference type="AlphaFoldDB" id="A0A7V7QLR8"/>
<dbReference type="InterPro" id="IPR046866">
    <property type="entry name" value="FapA_N"/>
</dbReference>
<keyword evidence="1" id="KW-0175">Coiled coil</keyword>
<evidence type="ECO:0000313" key="3">
    <source>
        <dbReference type="EMBL" id="KAB1439531.1"/>
    </source>
</evidence>
<dbReference type="Pfam" id="PF20250">
    <property type="entry name" value="FapA_N"/>
    <property type="match status" value="1"/>
</dbReference>
<accession>A0A7V7QLR8</accession>
<evidence type="ECO:0000259" key="2">
    <source>
        <dbReference type="Pfam" id="PF20250"/>
    </source>
</evidence>
<evidence type="ECO:0000256" key="1">
    <source>
        <dbReference type="SAM" id="Coils"/>
    </source>
</evidence>
<sequence length="464" mass="51142">MLREELKKLEDSVRVVISNDKIEAYLEIVEDISMYQVSDIIEFLNHHNVIYGIDEARIVVMLNEKEVNKKVLVAKGIPASKGSDGFYKYFFNTEPVSGTIILEDGTVDYNMLGKMVICNENDLLVEYHKAIPGTNGVSVTGDVILAQPVKELKPLKGKGFNINEEDNCYYAKFDGKIDFDGSVLKVSQVYVVEGDLSANTKPIKFCGDVVVLGNIFGDAKIEAVGNITVNGCVESATLLSGKSVLLKNGMQGNGKGYIFAKGDVSAKFFEQTTVVAKGNINSNYILNCDMYANKKIIVSGKRGAIIGGNVRAIELISASSIGNPALLSTKVEIGVGNDYYFTIQAIEDKITKLQDEIEELDKKLARILEKIKDNPLTLLIDARNETIKEKIEKSAKYNEQCKVKEEMISQKQRSISGSIVVSGSVFPNTNVSINGISNIIRDCYRNVTLSRNNNEIRIYSNLHG</sequence>
<dbReference type="PANTHER" id="PTHR38032:SF1">
    <property type="entry name" value="RNA-BINDING PROTEIN KHPB N-TERMINAL DOMAIN-CONTAINING PROTEIN"/>
    <property type="match status" value="1"/>
</dbReference>
<feature type="coiled-coil region" evidence="1">
    <location>
        <begin position="343"/>
        <end position="370"/>
    </location>
</feature>
<dbReference type="Pfam" id="PF03961">
    <property type="entry name" value="FapA"/>
    <property type="match status" value="1"/>
</dbReference>
<dbReference type="InterPro" id="IPR046865">
    <property type="entry name" value="FapA_b_solenoid"/>
</dbReference>
<protein>
    <submittedName>
        <fullName evidence="3">DUF342 domain-containing protein</fullName>
    </submittedName>
</protein>
<evidence type="ECO:0000313" key="4">
    <source>
        <dbReference type="Proteomes" id="UP000461768"/>
    </source>
</evidence>
<feature type="domain" description="Flagellar Assembly Protein A N-terminal region" evidence="2">
    <location>
        <begin position="13"/>
        <end position="180"/>
    </location>
</feature>
<organism evidence="3 4">
    <name type="scientific">Candidatus Galacturonatibacter soehngenii</name>
    <dbReference type="NCBI Taxonomy" id="2307010"/>
    <lineage>
        <taxon>Bacteria</taxon>
        <taxon>Bacillati</taxon>
        <taxon>Bacillota</taxon>
        <taxon>Clostridia</taxon>
        <taxon>Lachnospirales</taxon>
        <taxon>Lachnospiraceae</taxon>
        <taxon>Candidatus Galacturonatibacter</taxon>
    </lineage>
</organism>
<reference evidence="3 4" key="1">
    <citation type="submission" date="2019-09" db="EMBL/GenBank/DDBJ databases">
        <authorList>
            <person name="Valk L.C."/>
        </authorList>
    </citation>
    <scope>NUCLEOTIDE SEQUENCE [LARGE SCALE GENOMIC DNA]</scope>
    <source>
        <strain evidence="3">GalUA</strain>
    </source>
</reference>
<dbReference type="RefSeq" id="WP_151142120.1">
    <property type="nucleotide sequence ID" value="NZ_WAGX01000004.1"/>
</dbReference>
<dbReference type="OrthoDB" id="9760122at2"/>
<dbReference type="EMBL" id="WAGX01000004">
    <property type="protein sequence ID" value="KAB1439531.1"/>
    <property type="molecule type" value="Genomic_DNA"/>
</dbReference>
<name>A0A7V7QLR8_9FIRM</name>
<comment type="caution">
    <text evidence="3">The sequence shown here is derived from an EMBL/GenBank/DDBJ whole genome shotgun (WGS) entry which is preliminary data.</text>
</comment>
<proteinExistence type="predicted"/>
<dbReference type="Proteomes" id="UP000461768">
    <property type="component" value="Unassembled WGS sequence"/>
</dbReference>
<dbReference type="InterPro" id="IPR005646">
    <property type="entry name" value="FapA"/>
</dbReference>
<dbReference type="PANTHER" id="PTHR38032">
    <property type="entry name" value="POLYMERASE-RELATED"/>
    <property type="match status" value="1"/>
</dbReference>